<dbReference type="SUPFAM" id="SSF52172">
    <property type="entry name" value="CheY-like"/>
    <property type="match status" value="1"/>
</dbReference>
<dbReference type="InterPro" id="IPR052048">
    <property type="entry name" value="ST_Response_Regulator"/>
</dbReference>
<dbReference type="InterPro" id="IPR001789">
    <property type="entry name" value="Sig_transdc_resp-reg_receiver"/>
</dbReference>
<organism evidence="3 4">
    <name type="scientific">Effusibacillus dendaii</name>
    <dbReference type="NCBI Taxonomy" id="2743772"/>
    <lineage>
        <taxon>Bacteria</taxon>
        <taxon>Bacillati</taxon>
        <taxon>Bacillota</taxon>
        <taxon>Bacilli</taxon>
        <taxon>Bacillales</taxon>
        <taxon>Alicyclobacillaceae</taxon>
        <taxon>Effusibacillus</taxon>
    </lineage>
</organism>
<feature type="modified residue" description="4-aspartylphosphate" evidence="1">
    <location>
        <position position="53"/>
    </location>
</feature>
<dbReference type="InterPro" id="IPR011006">
    <property type="entry name" value="CheY-like_superfamily"/>
</dbReference>
<name>A0A7I8DCU7_9BACL</name>
<sequence>MAKILITDDSLFARKVLARILQKAGHMIVGEAKNGIESIEKYKQLRPDLVTMDITMPEMDGMSALKEIKKTDPDAIVIMCTAMGQSFLISEAILEGAQDFIIKPYSEQAILKAIENSISKQT</sequence>
<dbReference type="Proteomes" id="UP000593802">
    <property type="component" value="Chromosome"/>
</dbReference>
<dbReference type="PANTHER" id="PTHR43228">
    <property type="entry name" value="TWO-COMPONENT RESPONSE REGULATOR"/>
    <property type="match status" value="1"/>
</dbReference>
<dbReference type="EMBL" id="AP023366">
    <property type="protein sequence ID" value="BCJ87925.1"/>
    <property type="molecule type" value="Genomic_DNA"/>
</dbReference>
<proteinExistence type="predicted"/>
<dbReference type="PANTHER" id="PTHR43228:SF1">
    <property type="entry name" value="TWO-COMPONENT RESPONSE REGULATOR ARR22"/>
    <property type="match status" value="1"/>
</dbReference>
<reference evidence="3 4" key="1">
    <citation type="submission" date="2020-08" db="EMBL/GenBank/DDBJ databases">
        <title>Complete Genome Sequence of Effusibacillus dendaii Strain skT53, Isolated from Farmland soil.</title>
        <authorList>
            <person name="Konishi T."/>
            <person name="Kawasaki H."/>
        </authorList>
    </citation>
    <scope>NUCLEOTIDE SEQUENCE [LARGE SCALE GENOMIC DNA]</scope>
    <source>
        <strain evidence="4">skT53</strain>
    </source>
</reference>
<evidence type="ECO:0000256" key="1">
    <source>
        <dbReference type="PROSITE-ProRule" id="PRU00169"/>
    </source>
</evidence>
<feature type="domain" description="Response regulatory" evidence="2">
    <location>
        <begin position="3"/>
        <end position="118"/>
    </location>
</feature>
<evidence type="ECO:0000313" key="4">
    <source>
        <dbReference type="Proteomes" id="UP000593802"/>
    </source>
</evidence>
<dbReference type="RefSeq" id="WP_200758431.1">
    <property type="nucleotide sequence ID" value="NZ_AP023366.1"/>
</dbReference>
<dbReference type="PROSITE" id="PS50110">
    <property type="entry name" value="RESPONSE_REGULATORY"/>
    <property type="match status" value="1"/>
</dbReference>
<evidence type="ECO:0000313" key="3">
    <source>
        <dbReference type="EMBL" id="BCJ87925.1"/>
    </source>
</evidence>
<keyword evidence="1" id="KW-0597">Phosphoprotein</keyword>
<dbReference type="AlphaFoldDB" id="A0A7I8DCU7"/>
<keyword evidence="4" id="KW-1185">Reference proteome</keyword>
<dbReference type="Gene3D" id="3.40.50.2300">
    <property type="match status" value="1"/>
</dbReference>
<accession>A0A7I8DCU7</accession>
<dbReference type="SMART" id="SM00448">
    <property type="entry name" value="REC"/>
    <property type="match status" value="1"/>
</dbReference>
<dbReference type="KEGG" id="eff:skT53_29100"/>
<evidence type="ECO:0000259" key="2">
    <source>
        <dbReference type="PROSITE" id="PS50110"/>
    </source>
</evidence>
<dbReference type="Pfam" id="PF00072">
    <property type="entry name" value="Response_reg"/>
    <property type="match status" value="1"/>
</dbReference>
<gene>
    <name evidence="3" type="ORF">skT53_29100</name>
</gene>
<protein>
    <submittedName>
        <fullName evidence="3">Response regulator</fullName>
    </submittedName>
</protein>
<dbReference type="GO" id="GO:0000160">
    <property type="term" value="P:phosphorelay signal transduction system"/>
    <property type="evidence" value="ECO:0007669"/>
    <property type="project" value="InterPro"/>
</dbReference>